<evidence type="ECO:0000313" key="3">
    <source>
        <dbReference type="Proteomes" id="UP000324222"/>
    </source>
</evidence>
<keyword evidence="3" id="KW-1185">Reference proteome</keyword>
<sequence>MAGGARRGWIAAVAVAASVLIILCHSAAARQALKGDPGLLGDSGQDLSHYAASTSVKSRSKRYFLAFPSSSTLTFNNKIKVPLFSKFNDNISEWHHILSWAQPGMFSVIS</sequence>
<dbReference type="Proteomes" id="UP000324222">
    <property type="component" value="Unassembled WGS sequence"/>
</dbReference>
<feature type="signal peptide" evidence="1">
    <location>
        <begin position="1"/>
        <end position="29"/>
    </location>
</feature>
<evidence type="ECO:0000256" key="1">
    <source>
        <dbReference type="SAM" id="SignalP"/>
    </source>
</evidence>
<dbReference type="OrthoDB" id="6358587at2759"/>
<gene>
    <name evidence="2" type="ORF">E2C01_101216</name>
</gene>
<evidence type="ECO:0000313" key="2">
    <source>
        <dbReference type="EMBL" id="MPD05470.1"/>
    </source>
</evidence>
<keyword evidence="1" id="KW-0732">Signal</keyword>
<protein>
    <submittedName>
        <fullName evidence="2">Uncharacterized protein</fullName>
    </submittedName>
</protein>
<dbReference type="EMBL" id="VSRR010146152">
    <property type="protein sequence ID" value="MPD05470.1"/>
    <property type="molecule type" value="Genomic_DNA"/>
</dbReference>
<proteinExistence type="predicted"/>
<reference evidence="2 3" key="1">
    <citation type="submission" date="2019-05" db="EMBL/GenBank/DDBJ databases">
        <title>Another draft genome of Portunus trituberculatus and its Hox gene families provides insights of decapod evolution.</title>
        <authorList>
            <person name="Jeong J.-H."/>
            <person name="Song I."/>
            <person name="Kim S."/>
            <person name="Choi T."/>
            <person name="Kim D."/>
            <person name="Ryu S."/>
            <person name="Kim W."/>
        </authorList>
    </citation>
    <scope>NUCLEOTIDE SEQUENCE [LARGE SCALE GENOMIC DNA]</scope>
    <source>
        <tissue evidence="2">Muscle</tissue>
    </source>
</reference>
<feature type="chain" id="PRO_5023147614" evidence="1">
    <location>
        <begin position="30"/>
        <end position="110"/>
    </location>
</feature>
<accession>A0A5B7KE70</accession>
<dbReference type="AlphaFoldDB" id="A0A5B7KE70"/>
<name>A0A5B7KE70_PORTR</name>
<comment type="caution">
    <text evidence="2">The sequence shown here is derived from an EMBL/GenBank/DDBJ whole genome shotgun (WGS) entry which is preliminary data.</text>
</comment>
<organism evidence="2 3">
    <name type="scientific">Portunus trituberculatus</name>
    <name type="common">Swimming crab</name>
    <name type="synonym">Neptunus trituberculatus</name>
    <dbReference type="NCBI Taxonomy" id="210409"/>
    <lineage>
        <taxon>Eukaryota</taxon>
        <taxon>Metazoa</taxon>
        <taxon>Ecdysozoa</taxon>
        <taxon>Arthropoda</taxon>
        <taxon>Crustacea</taxon>
        <taxon>Multicrustacea</taxon>
        <taxon>Malacostraca</taxon>
        <taxon>Eumalacostraca</taxon>
        <taxon>Eucarida</taxon>
        <taxon>Decapoda</taxon>
        <taxon>Pleocyemata</taxon>
        <taxon>Brachyura</taxon>
        <taxon>Eubrachyura</taxon>
        <taxon>Portunoidea</taxon>
        <taxon>Portunidae</taxon>
        <taxon>Portuninae</taxon>
        <taxon>Portunus</taxon>
    </lineage>
</organism>